<dbReference type="FunFam" id="2.60.40.60:FF:000098">
    <property type="entry name" value="cadherin-23 isoform X1"/>
    <property type="match status" value="1"/>
</dbReference>
<evidence type="ECO:0000256" key="7">
    <source>
        <dbReference type="ARBA" id="ARBA00022740"/>
    </source>
</evidence>
<feature type="region of interest" description="Disordered" evidence="20">
    <location>
        <begin position="3325"/>
        <end position="3388"/>
    </location>
</feature>
<dbReference type="InterPro" id="IPR012337">
    <property type="entry name" value="RNaseH-like_sf"/>
</dbReference>
<keyword evidence="6" id="KW-0677">Repeat</keyword>
<feature type="domain" description="Cadherin" evidence="22">
    <location>
        <begin position="763"/>
        <end position="874"/>
    </location>
</feature>
<dbReference type="GO" id="GO:0008270">
    <property type="term" value="F:zinc ion binding"/>
    <property type="evidence" value="ECO:0007669"/>
    <property type="project" value="UniProtKB-KW"/>
</dbReference>
<dbReference type="SUPFAM" id="SSF53098">
    <property type="entry name" value="Ribonuclease H-like"/>
    <property type="match status" value="1"/>
</dbReference>
<evidence type="ECO:0000256" key="12">
    <source>
        <dbReference type="ARBA" id="ARBA00022989"/>
    </source>
</evidence>
<feature type="domain" description="Cadherin" evidence="22">
    <location>
        <begin position="119"/>
        <end position="222"/>
    </location>
</feature>
<feature type="domain" description="Cadherin" evidence="22">
    <location>
        <begin position="2385"/>
        <end position="2491"/>
    </location>
</feature>
<evidence type="ECO:0000256" key="10">
    <source>
        <dbReference type="ARBA" id="ARBA00022837"/>
    </source>
</evidence>
<dbReference type="GO" id="GO:0003677">
    <property type="term" value="F:DNA binding"/>
    <property type="evidence" value="ECO:0007669"/>
    <property type="project" value="InterPro"/>
</dbReference>
<comment type="function">
    <text evidence="15">Cadherins are calcium-dependent cell adhesion proteins. They preferentially interact with themselves in a homophilic manner in connecting cells. CDH23 is required for establishing and/or maintaining the proper organization of the stereocilia bundle of hair cells in the cochlea and the vestibule during late embryonic/early postnatal development. It is part of the functional network formed by USH1C, USH1G, CDH23 and MYO7A that mediates mechanotransduction in cochlear hair cells. Required for normal hearing.</text>
</comment>
<evidence type="ECO:0000256" key="9">
    <source>
        <dbReference type="ARBA" id="ARBA00022833"/>
    </source>
</evidence>
<keyword evidence="25" id="KW-1185">Reference proteome</keyword>
<feature type="domain" description="Cadherin" evidence="22">
    <location>
        <begin position="1297"/>
        <end position="1400"/>
    </location>
</feature>
<dbReference type="FunFam" id="2.60.40.60:FF:000100">
    <property type="entry name" value="protocadherin Fat 2"/>
    <property type="match status" value="1"/>
</dbReference>
<keyword evidence="4" id="KW-0479">Metal-binding</keyword>
<feature type="domain" description="Cadherin" evidence="22">
    <location>
        <begin position="335"/>
        <end position="444"/>
    </location>
</feature>
<dbReference type="SUPFAM" id="SSF57667">
    <property type="entry name" value="beta-beta-alpha zinc fingers"/>
    <property type="match status" value="1"/>
</dbReference>
<evidence type="ECO:0000256" key="13">
    <source>
        <dbReference type="ARBA" id="ARBA00023136"/>
    </source>
</evidence>
<dbReference type="GO" id="GO:0008013">
    <property type="term" value="F:beta-catenin binding"/>
    <property type="evidence" value="ECO:0007669"/>
    <property type="project" value="TreeGrafter"/>
</dbReference>
<dbReference type="SMART" id="SM00614">
    <property type="entry name" value="ZnF_BED"/>
    <property type="match status" value="1"/>
</dbReference>
<feature type="domain" description="Cadherin" evidence="22">
    <location>
        <begin position="1193"/>
        <end position="1296"/>
    </location>
</feature>
<dbReference type="GO" id="GO:0016477">
    <property type="term" value="P:cell migration"/>
    <property type="evidence" value="ECO:0007669"/>
    <property type="project" value="TreeGrafter"/>
</dbReference>
<evidence type="ECO:0000256" key="21">
    <source>
        <dbReference type="SAM" id="SignalP"/>
    </source>
</evidence>
<feature type="domain" description="Cadherin" evidence="22">
    <location>
        <begin position="2712"/>
        <end position="2833"/>
    </location>
</feature>
<feature type="domain" description="Cadherin" evidence="22">
    <location>
        <begin position="2596"/>
        <end position="2705"/>
    </location>
</feature>
<dbReference type="PANTHER" id="PTHR24027:SF438">
    <property type="entry name" value="CADHERIN 23"/>
    <property type="match status" value="1"/>
</dbReference>
<dbReference type="PANTHER" id="PTHR24027">
    <property type="entry name" value="CADHERIN-23"/>
    <property type="match status" value="1"/>
</dbReference>
<dbReference type="GO" id="GO:0000902">
    <property type="term" value="P:cell morphogenesis"/>
    <property type="evidence" value="ECO:0007669"/>
    <property type="project" value="TreeGrafter"/>
</dbReference>
<evidence type="ECO:0000256" key="6">
    <source>
        <dbReference type="ARBA" id="ARBA00022737"/>
    </source>
</evidence>
<comment type="caution">
    <text evidence="24">The sequence shown here is derived from an EMBL/GenBank/DDBJ whole genome shotgun (WGS) entry which is preliminary data.</text>
</comment>
<feature type="domain" description="Cadherin" evidence="22">
    <location>
        <begin position="1087"/>
        <end position="1191"/>
    </location>
</feature>
<dbReference type="FunFam" id="2.60.40.60:FF:000060">
    <property type="entry name" value="Putative cadherin-23"/>
    <property type="match status" value="3"/>
</dbReference>
<evidence type="ECO:0000256" key="11">
    <source>
        <dbReference type="ARBA" id="ARBA00022889"/>
    </source>
</evidence>
<dbReference type="FunFam" id="2.60.40.60:FF:000155">
    <property type="entry name" value="cadherin-23 isoform X1"/>
    <property type="match status" value="1"/>
</dbReference>
<feature type="region of interest" description="Disordered" evidence="20">
    <location>
        <begin position="3014"/>
        <end position="3056"/>
    </location>
</feature>
<evidence type="ECO:0000256" key="3">
    <source>
        <dbReference type="ARBA" id="ARBA00022692"/>
    </source>
</evidence>
<feature type="domain" description="Cadherin" evidence="22">
    <location>
        <begin position="1402"/>
        <end position="1509"/>
    </location>
</feature>
<dbReference type="FunFam" id="2.60.40.60:FF:000160">
    <property type="entry name" value="cadherin-23 isoform X1"/>
    <property type="match status" value="1"/>
</dbReference>
<evidence type="ECO:0000256" key="18">
    <source>
        <dbReference type="PROSITE-ProRule" id="PRU00027"/>
    </source>
</evidence>
<dbReference type="FunFam" id="2.60.40.60:FF:000142">
    <property type="entry name" value="Cadherin 23"/>
    <property type="match status" value="1"/>
</dbReference>
<proteinExistence type="predicted"/>
<feature type="domain" description="Cadherin" evidence="22">
    <location>
        <begin position="546"/>
        <end position="655"/>
    </location>
</feature>
<feature type="domain" description="Cadherin" evidence="22">
    <location>
        <begin position="980"/>
        <end position="1086"/>
    </location>
</feature>
<feature type="domain" description="Cadherin" evidence="22">
    <location>
        <begin position="1741"/>
        <end position="1833"/>
    </location>
</feature>
<evidence type="ECO:0000256" key="19">
    <source>
        <dbReference type="PROSITE-ProRule" id="PRU00043"/>
    </source>
</evidence>
<keyword evidence="13" id="KW-0472">Membrane</keyword>
<evidence type="ECO:0000256" key="2">
    <source>
        <dbReference type="ARBA" id="ARBA00022475"/>
    </source>
</evidence>
<dbReference type="InterPro" id="IPR036236">
    <property type="entry name" value="Znf_C2H2_sf"/>
</dbReference>
<feature type="domain" description="Cadherin" evidence="22">
    <location>
        <begin position="2834"/>
        <end position="2954"/>
    </location>
</feature>
<dbReference type="GO" id="GO:0007043">
    <property type="term" value="P:cell-cell junction assembly"/>
    <property type="evidence" value="ECO:0007669"/>
    <property type="project" value="TreeGrafter"/>
</dbReference>
<evidence type="ECO:0000256" key="8">
    <source>
        <dbReference type="ARBA" id="ARBA00022771"/>
    </source>
</evidence>
<dbReference type="Pfam" id="PF00028">
    <property type="entry name" value="Cadherin"/>
    <property type="match status" value="25"/>
</dbReference>
<dbReference type="GO" id="GO:0005912">
    <property type="term" value="C:adherens junction"/>
    <property type="evidence" value="ECO:0007669"/>
    <property type="project" value="TreeGrafter"/>
</dbReference>
<organism evidence="24 25">
    <name type="scientific">Engystomops pustulosus</name>
    <name type="common">Tungara frog</name>
    <name type="synonym">Physalaemus pustulosus</name>
    <dbReference type="NCBI Taxonomy" id="76066"/>
    <lineage>
        <taxon>Eukaryota</taxon>
        <taxon>Metazoa</taxon>
        <taxon>Chordata</taxon>
        <taxon>Craniata</taxon>
        <taxon>Vertebrata</taxon>
        <taxon>Euteleostomi</taxon>
        <taxon>Amphibia</taxon>
        <taxon>Batrachia</taxon>
        <taxon>Anura</taxon>
        <taxon>Neobatrachia</taxon>
        <taxon>Hyloidea</taxon>
        <taxon>Leptodactylidae</taxon>
        <taxon>Leiuperinae</taxon>
        <taxon>Engystomops</taxon>
    </lineage>
</organism>
<dbReference type="InterPro" id="IPR015919">
    <property type="entry name" value="Cadherin-like_sf"/>
</dbReference>
<comment type="subcellular location">
    <subcellularLocation>
        <location evidence="1">Cell membrane</location>
        <topology evidence="1">Single-pass type I membrane protein</topology>
    </subcellularLocation>
</comment>
<accession>A0AAV6ZV73</accession>
<dbReference type="SMART" id="SM00112">
    <property type="entry name" value="CA"/>
    <property type="match status" value="27"/>
</dbReference>
<keyword evidence="10 19" id="KW-0106">Calcium</keyword>
<feature type="domain" description="Cadherin" evidence="22">
    <location>
        <begin position="2052"/>
        <end position="2156"/>
    </location>
</feature>
<dbReference type="GO" id="GO:0016339">
    <property type="term" value="P:calcium-dependent cell-cell adhesion via plasma membrane cell adhesion molecules"/>
    <property type="evidence" value="ECO:0007669"/>
    <property type="project" value="TreeGrafter"/>
</dbReference>
<keyword evidence="9" id="KW-0862">Zinc</keyword>
<evidence type="ECO:0000256" key="14">
    <source>
        <dbReference type="ARBA" id="ARBA00023180"/>
    </source>
</evidence>
<feature type="domain" description="Cadherin" evidence="22">
    <location>
        <begin position="1942"/>
        <end position="2051"/>
    </location>
</feature>
<keyword evidence="5 21" id="KW-0732">Signal</keyword>
<dbReference type="FunFam" id="2.60.40.60:FF:000141">
    <property type="entry name" value="Cadherin 23"/>
    <property type="match status" value="1"/>
</dbReference>
<dbReference type="Proteomes" id="UP000824782">
    <property type="component" value="Unassembled WGS sequence"/>
</dbReference>
<dbReference type="FunFam" id="2.60.40.60:FF:000146">
    <property type="entry name" value="cadherin-23 isoform X1"/>
    <property type="match status" value="1"/>
</dbReference>
<feature type="compositionally biased region" description="Basic and acidic residues" evidence="20">
    <location>
        <begin position="3187"/>
        <end position="3197"/>
    </location>
</feature>
<dbReference type="Gene3D" id="2.60.40.60">
    <property type="entry name" value="Cadherins"/>
    <property type="match status" value="27"/>
</dbReference>
<feature type="compositionally biased region" description="Low complexity" evidence="20">
    <location>
        <begin position="3346"/>
        <end position="3359"/>
    </location>
</feature>
<feature type="region of interest" description="Disordered" evidence="20">
    <location>
        <begin position="3187"/>
        <end position="3276"/>
    </location>
</feature>
<dbReference type="GO" id="GO:0045296">
    <property type="term" value="F:cadherin binding"/>
    <property type="evidence" value="ECO:0007669"/>
    <property type="project" value="TreeGrafter"/>
</dbReference>
<feature type="domain" description="Cadherin" evidence="22">
    <location>
        <begin position="1511"/>
        <end position="1616"/>
    </location>
</feature>
<evidence type="ECO:0000256" key="16">
    <source>
        <dbReference type="ARBA" id="ARBA00069624"/>
    </source>
</evidence>
<keyword evidence="2" id="KW-1003">Cell membrane</keyword>
<dbReference type="GO" id="GO:0005509">
    <property type="term" value="F:calcium ion binding"/>
    <property type="evidence" value="ECO:0007669"/>
    <property type="project" value="UniProtKB-UniRule"/>
</dbReference>
<feature type="domain" description="Cadherin" evidence="22">
    <location>
        <begin position="1834"/>
        <end position="1941"/>
    </location>
</feature>
<protein>
    <recommendedName>
        <fullName evidence="16">Cadherin-23</fullName>
    </recommendedName>
    <alternativeName>
        <fullName evidence="17">Otocadherin</fullName>
    </alternativeName>
</protein>
<dbReference type="InterPro" id="IPR002126">
    <property type="entry name" value="Cadherin-like_dom"/>
</dbReference>
<feature type="domain" description="Cadherin" evidence="22">
    <location>
        <begin position="1617"/>
        <end position="1726"/>
    </location>
</feature>
<dbReference type="FunFam" id="2.60.40.60:FF:000228">
    <property type="entry name" value="Cadherin 23"/>
    <property type="match status" value="1"/>
</dbReference>
<dbReference type="PRINTS" id="PR00205">
    <property type="entry name" value="CADHERIN"/>
</dbReference>
<dbReference type="PROSITE" id="PS50808">
    <property type="entry name" value="ZF_BED"/>
    <property type="match status" value="1"/>
</dbReference>
<feature type="region of interest" description="Disordered" evidence="20">
    <location>
        <begin position="3541"/>
        <end position="3570"/>
    </location>
</feature>
<feature type="domain" description="Cadherin" evidence="22">
    <location>
        <begin position="2279"/>
        <end position="2384"/>
    </location>
</feature>
<dbReference type="PROSITE" id="PS00232">
    <property type="entry name" value="CADHERIN_1"/>
    <property type="match status" value="12"/>
</dbReference>
<keyword evidence="12" id="KW-1133">Transmembrane helix</keyword>
<dbReference type="GO" id="GO:0007605">
    <property type="term" value="P:sensory perception of sound"/>
    <property type="evidence" value="ECO:0007669"/>
    <property type="project" value="UniProtKB-KW"/>
</dbReference>
<sequence>MKGHMISWDSLFYFFFLLPSFSVGQPYNRLPFFLNYFFDTYLLINEDTPVGSSITQLRAQDYDGDKLVYGIVGDEASKFFAVESETGVVWLRQALDREVIKGKVSIQVGDVNDNAPTFHGQPYTVRIAENTPVGTPIYIVNATDPDQGTGGSVLYSIQPPSSVFAIDRSRGIVTVISPLDYETTTAYQLQVNATDQDKTKPLSTLANLAVTITDIQDMDPIFINLPYSTNIYENSPPGTTIRMITAIDQDRGRPRGIGYTIVSGNTNSIFALDYISGALTLNGQLDRENPLYTSGFILTVKGTELQEDRSPSEATVKTTFNILVIDINDNAPQFNSSEYTVSIPELAQLGFALPLYIQVQDKDEGVNSAFEVYLVGNNSNHFIISPTSVEGKADIRVRVAVPLDYETIPRYQFSLFANESVMDHVGFSQVKINLINENDNRPIFSQALYNITLYENVTVGTTILQVTATDNDVGTFGKVSYFFSDEPDRFSLDKDTGIITLIARLDFETTQRYTLTVIARDGGGEETTGRVRVNVLDVNDNAPIFQKDSYLGAIRENEPSVTTVIKLRATDEDSPPNNQISYSITAASAFRTFFEITISEGYGVITVIRPLDYEQILNGVITLQVMAKDLGVPPLNSTVSVSIEVFDENDNPPTFSQPSYVIAVMENIMAGATVLFLNATDLDRSREYGQESIIYSLDGSPQFRINARSGEITTTTLLDRETKSEYILIIRAVDGGVGPNQKIGIATVNITLLDINDNAPQWKDEPYLINLVEMTPPDSDVTTVVAIDPDLAENGTLVYSINPANKFYTLNSTTGKIRTTGVVLDRENPNPQDAEMMRRIVISVTDRGRPPLRATSSATVFVNLLDLNDNDPTFQNLPFIAEILEGTPAGASVFQVVAIDLDEGLNGQVTYRMQVGMPRMDFVMNSTSGLVTSTAVLDRERIAEYYLRVVATDAGSPSKSSTSTLTIRVLDLNDETPTFYPSLYNISLLENVPRDFIVARLNCSDADTGLNAELSYFITGGNQDGKFMVGFRDGILRTVVSLDRETVASYNLILEAIDNGPAGNRKTGTATVLVTVLDINDNKPIFLKSSYEATVPENIPQSSSIVQLDATDADEGENGRVWYRIISENTRNFQIDASTGLLKRGPLPLDRETNSSHVLMVEAYNSDQGPMRSSVRVIVYVDDVNDERPVFTQQQYSRLGLRETVGIGTSVTVVRATDRDTGDGGIVVYKLLSGSDGKFEMDESTGLLTTIDYLDYETKTSYTMNVSATDQAPPYNRAFSTIYVTLMNEPDEVVQFSNSRYEAVIVENIATGTEVVRVQARSIDNLNQLTYRFDKNTNAQALALFKIDQITGMITVKGLVDREKGDFYALTVVADDGGPKLETTVVQITVLDENDNSPQFDPTSESVISVAEDCPTGRRIALVLARDPDAGANGVVSFSLTGGNTDKLFEIRLTNDTYGEIFLMKSLDRELQEVHTLKIQASDNGSPPRRTDFTLTVNVIDVNDNPPIINSPFGYNVSVFENVGGGTSVIKVTASDKDKGLNSVLSYYITQGNEDLIFRMDRLTGEIATRPSPPDREKQSFYRLTVVVEDEGTPALSATTAVYVTILDENDNAPLFDRPLYEITLNEGPMTLNSVIITTTAVDYDEGLNGTVTYSIISGNLQGTFSIINSTGLIRAVKELDYEVCLGRYTLIVTATDRCPILARRLTSTTTVLVNVNDINDNWPTFPRSYEGPFDITEGQPGPRVSTFKAEDKDSGLNGQVEYSIVGGDLLGEFVISSVEGDLRVRKDYELDRENIASYNITIMAKDRGNPPFSATAVVEIRVLDINDNDPVLLNLPLNITISENTVVSTPITRILASDADIGRNALLTFNITAGNADNVFSINENSGIVYVNRPLDRERVSEYRLTITVKDNPENIRNSRRDFDLLIVTISDENDNQPVFSQGSYQAEIMENSPAGTTISVLNGPILALDNDLGPNAVVSYRLLGLQMDLLTMNNSTGIVALRSGRIIDREAYYVPILNLTLVAEDIGKLNSTAALTLTILDANDNRPLFSAQSVSVRLRENSPPGFSVVQVTATDADSGPNQELSYRIESGAQDRFRIDAITGVIRVANVTVDREEKDAYKLMVVATDHGTTPLTGTTTVNILIDDVNDCPPEFVNPVQTVSVLESVEVGTIIAEVTAIDRDLNPRLQYYIIEIVATDDTNAIVPGQQAAFSINFNTGAVIVNNPLNRELVATYEVSVSVYDNASEVVEKSVSVPNAKLTVNVLDVNDNTPRFRPFGVTVFSQRIIEGATPGTTLLSVSAVDPDKGLNGLITYSLHNLVPSGYVQLEDNMAGKIIANRTVDYEQVQWLNFTVRASDNGSPRRSAEIPVHLEIVDINDNNPIFTQPSYQKSVFEDIQLGATVLQIKATDADSGRFALIQYSLVDGEGRFGINPTTGDIYILSPLDREKKDFYTLTAIARDNPGDIASNRRENSVQVLITVLDVNDCRPQFTRSQFSTIVYENEPEGTSVITVSATDLDEGDNGVVTYSLQGPGSVAFLIDKDSGLITSRRLLQSFERFNLTVVATDKGRPPLWGTTTLRVEVIDVNDNRPVFVRPPNGTILHIKEEIPLKSTVYEVYATDNDEGLNGEVRYSLLKTGAGNKDWEYFSIDLTNGLIQTAQRLDREKQAIYNLIIVAYDLGQPVPYETMLPLQVALDDIDDNEPIFVRPPRGALQYQIMSVREHSKPGTVVGNVTGAVDSDEGSNAIVYYFIAAGNEQGNFQLIPEGKLTVMKNLDREKEPYYTLIVKASSNRNWSARKAMRASNIQRFDPSTDSTLQEVRVYLEDINDQPPRFTKSEYTAGVATDAKVGSELIKVVALDADVGNNSLVFYSILGIQYIKHNSNDSQTVKNIFVIGNIDGIIRTFDLFTAYSPGYFVVDIMASDLAGHNDTAVVGIYILRDDQRLKIVINEIPDRVREFEEEFIRLLSNITGAIVNTDDVQFHVDKKGRVNFAQTDMLIHVVNRDTNRILDVDRARGRGRGRGRGRPTTAGVRGRGPVRGETPPADEGAGERRRATLPRFIMSQVTGTRGRALLRPEQCEEVMLWIADNASSHLSTSQSSTQSTHVTEISTPPAPPPQPPSPQSAPSQQNLAFEVAYSEGLFSGPFPQSQTTCPVAAEQFSDAQVFHQSQSVGDDDIIDVVEEVCKEVSDDEETRLSDSGEVVVGAGSPRGEQTEGSEDDEVTDPSWVDRPGEHSASETEASPIAEQVGRGSGGARRRGRARAGASAPNVARSQAPVARARFSEVWRFFKETPDDRRTLVCNLCQTRISRGSTTTSLTTTSMRRHMNAKHPTQWHQARSPPAGHTTAPSPVSSASQPPAQDHGPNTSRAKTPSSPPLSSTASTSVQLSIPQTLERKRKYSATHPHAQALNVHISKLLSLEMLPYRLVETEAFRNLMAAAGPRYSVPSRHYFSRCAVPALHKHVSENILRALTNAVSDKVHLTTDTWTSAARQGHYISLTAHWVNLVEAGTESDPGAAHILPTPRIAGPTSVQVSKAYYASSSSHPSSTSSSSELPSVGMAPSVGSSRHSSSAIAKRQQTVLKLLSLGNKRHTAQELLQGITAQTDLWLAPLNLKPGMVVCDNGRNLVAALQLGRLTHVPCLAHVLNLIVQRFLKTYPKLSDLLTKVHCICAHFRKSSTDAATLRTAQRRLQLPAHRLLCDGDTRAYSL</sequence>
<evidence type="ECO:0000256" key="4">
    <source>
        <dbReference type="ARBA" id="ARBA00022723"/>
    </source>
</evidence>
<feature type="domain" description="Cadherin" evidence="22">
    <location>
        <begin position="223"/>
        <end position="334"/>
    </location>
</feature>
<evidence type="ECO:0000256" key="15">
    <source>
        <dbReference type="ARBA" id="ARBA00057485"/>
    </source>
</evidence>
<keyword evidence="11" id="KW-0130">Cell adhesion</keyword>
<dbReference type="PROSITE" id="PS50268">
    <property type="entry name" value="CADHERIN_2"/>
    <property type="match status" value="27"/>
</dbReference>
<evidence type="ECO:0000313" key="25">
    <source>
        <dbReference type="Proteomes" id="UP000824782"/>
    </source>
</evidence>
<feature type="compositionally biased region" description="Low complexity" evidence="20">
    <location>
        <begin position="3093"/>
        <end position="3104"/>
    </location>
</feature>
<keyword evidence="7" id="KW-1009">Hearing</keyword>
<dbReference type="FunFam" id="2.60.40.60:FF:000020">
    <property type="entry name" value="Dachsous cadherin-related 1b"/>
    <property type="match status" value="3"/>
</dbReference>
<dbReference type="Pfam" id="PF02892">
    <property type="entry name" value="zf-BED"/>
    <property type="match status" value="1"/>
</dbReference>
<dbReference type="CDD" id="cd11304">
    <property type="entry name" value="Cadherin_repeat"/>
    <property type="match status" value="27"/>
</dbReference>
<dbReference type="GO" id="GO:0044331">
    <property type="term" value="P:cell-cell adhesion mediated by cadherin"/>
    <property type="evidence" value="ECO:0007669"/>
    <property type="project" value="TreeGrafter"/>
</dbReference>
<dbReference type="GO" id="GO:0007156">
    <property type="term" value="P:homophilic cell adhesion via plasma membrane adhesion molecules"/>
    <property type="evidence" value="ECO:0007669"/>
    <property type="project" value="InterPro"/>
</dbReference>
<dbReference type="FunFam" id="2.60.40.60:FF:000104">
    <property type="entry name" value="cadherin-23 isoform X1"/>
    <property type="match status" value="1"/>
</dbReference>
<feature type="chain" id="PRO_5043731235" description="Cadherin-23" evidence="21">
    <location>
        <begin position="25"/>
        <end position="3707"/>
    </location>
</feature>
<feature type="domain" description="Cadherin" evidence="22">
    <location>
        <begin position="44"/>
        <end position="118"/>
    </location>
</feature>
<keyword evidence="8 18" id="KW-0863">Zinc-finger</keyword>
<dbReference type="FunFam" id="2.60.40.60:FF:000092">
    <property type="entry name" value="Protocadherin 8"/>
    <property type="match status" value="1"/>
</dbReference>
<feature type="compositionally biased region" description="Low complexity" evidence="20">
    <location>
        <begin position="3541"/>
        <end position="3555"/>
    </location>
</feature>
<feature type="signal peptide" evidence="21">
    <location>
        <begin position="1"/>
        <end position="24"/>
    </location>
</feature>
<feature type="compositionally biased region" description="Pro residues" evidence="20">
    <location>
        <begin position="3111"/>
        <end position="3122"/>
    </location>
</feature>
<dbReference type="FunFam" id="2.60.40.60:FF:000807">
    <property type="entry name" value="Uncharacterized protein"/>
    <property type="match status" value="1"/>
</dbReference>
<keyword evidence="3" id="KW-0812">Transmembrane</keyword>
<feature type="domain" description="Cadherin" evidence="22">
    <location>
        <begin position="656"/>
        <end position="762"/>
    </location>
</feature>
<feature type="domain" description="Cadherin" evidence="22">
    <location>
        <begin position="2157"/>
        <end position="2275"/>
    </location>
</feature>
<evidence type="ECO:0000256" key="17">
    <source>
        <dbReference type="ARBA" id="ARBA00081619"/>
    </source>
</evidence>
<feature type="domain" description="Cadherin" evidence="22">
    <location>
        <begin position="2492"/>
        <end position="2593"/>
    </location>
</feature>
<dbReference type="InterPro" id="IPR020894">
    <property type="entry name" value="Cadherin_CS"/>
</dbReference>
<evidence type="ECO:0000259" key="23">
    <source>
        <dbReference type="PROSITE" id="PS50808"/>
    </source>
</evidence>
<dbReference type="FunFam" id="2.60.40.60:FF:000156">
    <property type="entry name" value="cadherin-23 isoform X1"/>
    <property type="match status" value="1"/>
</dbReference>
<evidence type="ECO:0000259" key="22">
    <source>
        <dbReference type="PROSITE" id="PS50268"/>
    </source>
</evidence>
<dbReference type="FunFam" id="2.60.40.60:FF:000206">
    <property type="entry name" value="cadherin-23 isoform X1"/>
    <property type="match status" value="1"/>
</dbReference>
<dbReference type="SUPFAM" id="SSF49313">
    <property type="entry name" value="Cadherin-like"/>
    <property type="match status" value="27"/>
</dbReference>
<feature type="domain" description="Cadherin" evidence="22">
    <location>
        <begin position="445"/>
        <end position="545"/>
    </location>
</feature>
<evidence type="ECO:0000256" key="5">
    <source>
        <dbReference type="ARBA" id="ARBA00022729"/>
    </source>
</evidence>
<feature type="region of interest" description="Disordered" evidence="20">
    <location>
        <begin position="3093"/>
        <end position="3128"/>
    </location>
</feature>
<evidence type="ECO:0000256" key="20">
    <source>
        <dbReference type="SAM" id="MobiDB-lite"/>
    </source>
</evidence>
<reference evidence="24" key="1">
    <citation type="thesis" date="2020" institute="ProQuest LLC" country="789 East Eisenhower Parkway, Ann Arbor, MI, USA">
        <title>Comparative Genomics and Chromosome Evolution.</title>
        <authorList>
            <person name="Mudd A.B."/>
        </authorList>
    </citation>
    <scope>NUCLEOTIDE SEQUENCE</scope>
    <source>
        <strain evidence="24">237g6f4</strain>
        <tissue evidence="24">Blood</tissue>
    </source>
</reference>
<feature type="domain" description="BED-type" evidence="23">
    <location>
        <begin position="3279"/>
        <end position="3336"/>
    </location>
</feature>
<evidence type="ECO:0000256" key="1">
    <source>
        <dbReference type="ARBA" id="ARBA00004251"/>
    </source>
</evidence>
<dbReference type="InterPro" id="IPR003656">
    <property type="entry name" value="Znf_BED"/>
</dbReference>
<dbReference type="GO" id="GO:0016342">
    <property type="term" value="C:catenin complex"/>
    <property type="evidence" value="ECO:0007669"/>
    <property type="project" value="TreeGrafter"/>
</dbReference>
<name>A0AAV6ZV73_ENGPU</name>
<dbReference type="FunFam" id="2.60.40.60:FF:000135">
    <property type="entry name" value="cadherin-23 isoform X1"/>
    <property type="match status" value="1"/>
</dbReference>
<keyword evidence="14" id="KW-0325">Glycoprotein</keyword>
<evidence type="ECO:0000313" key="24">
    <source>
        <dbReference type="EMBL" id="KAG8551913.1"/>
    </source>
</evidence>
<dbReference type="InterPro" id="IPR039808">
    <property type="entry name" value="Cadherin"/>
</dbReference>
<dbReference type="FunFam" id="2.60.40.60:FF:000173">
    <property type="entry name" value="Cadherin 23"/>
    <property type="match status" value="2"/>
</dbReference>
<dbReference type="EMBL" id="WNYA01000011">
    <property type="protein sequence ID" value="KAG8551913.1"/>
    <property type="molecule type" value="Genomic_DNA"/>
</dbReference>
<gene>
    <name evidence="24" type="ORF">GDO81_004336</name>
</gene>
<dbReference type="FunFam" id="2.60.40.60:FF:000130">
    <property type="entry name" value="cadherin-23 isoform X1"/>
    <property type="match status" value="1"/>
</dbReference>
<feature type="domain" description="Cadherin" evidence="22">
    <location>
        <begin position="875"/>
        <end position="979"/>
    </location>
</feature>
<dbReference type="GO" id="GO:0034332">
    <property type="term" value="P:adherens junction organization"/>
    <property type="evidence" value="ECO:0007669"/>
    <property type="project" value="TreeGrafter"/>
</dbReference>
<dbReference type="FunFam" id="2.60.40.60:FF:000147">
    <property type="entry name" value="Cadherin 23"/>
    <property type="match status" value="1"/>
</dbReference>